<organism evidence="1 2">
    <name type="scientific">Methanococcoides seepicolus</name>
    <dbReference type="NCBI Taxonomy" id="2828780"/>
    <lineage>
        <taxon>Archaea</taxon>
        <taxon>Methanobacteriati</taxon>
        <taxon>Methanobacteriota</taxon>
        <taxon>Stenosarchaea group</taxon>
        <taxon>Methanomicrobia</taxon>
        <taxon>Methanosarcinales</taxon>
        <taxon>Methanosarcinaceae</taxon>
        <taxon>Methanococcoides</taxon>
    </lineage>
</organism>
<evidence type="ECO:0000313" key="1">
    <source>
        <dbReference type="EMBL" id="MCM1986920.1"/>
    </source>
</evidence>
<reference evidence="1" key="1">
    <citation type="journal article" date="2021" name="mSystems">
        <title>Bacteria and Archaea Synergistically Convert Glycine Betaine to Biogenic Methane in the Formosa Cold Seep of the South China Sea.</title>
        <authorList>
            <person name="Li L."/>
            <person name="Zhang W."/>
            <person name="Zhang S."/>
            <person name="Song L."/>
            <person name="Sun Q."/>
            <person name="Zhang H."/>
            <person name="Xiang H."/>
            <person name="Dong X."/>
        </authorList>
    </citation>
    <scope>NUCLEOTIDE SEQUENCE</scope>
    <source>
        <strain evidence="1">LLY</strain>
    </source>
</reference>
<name>A0A9E5DAQ4_9EURY</name>
<protein>
    <submittedName>
        <fullName evidence="1">Uncharacterized protein</fullName>
    </submittedName>
</protein>
<dbReference type="RefSeq" id="WP_250868270.1">
    <property type="nucleotide sequence ID" value="NZ_JAGSOI010000028.1"/>
</dbReference>
<gene>
    <name evidence="1" type="ORF">KDK67_07935</name>
</gene>
<evidence type="ECO:0000313" key="2">
    <source>
        <dbReference type="Proteomes" id="UP001056766"/>
    </source>
</evidence>
<dbReference type="Proteomes" id="UP001056766">
    <property type="component" value="Unassembled WGS sequence"/>
</dbReference>
<reference evidence="1" key="2">
    <citation type="submission" date="2021-04" db="EMBL/GenBank/DDBJ databases">
        <authorList>
            <person name="Dong X."/>
        </authorList>
    </citation>
    <scope>NUCLEOTIDE SEQUENCE</scope>
    <source>
        <strain evidence="1">LLY</strain>
    </source>
</reference>
<sequence>MATWEESRGRLEVIRITEEQYTIKMIPLAVAVCTSDREVAEAYSEHLVHEKSFQYWK</sequence>
<accession>A0A9E5DAQ4</accession>
<comment type="caution">
    <text evidence="1">The sequence shown here is derived from an EMBL/GenBank/DDBJ whole genome shotgun (WGS) entry which is preliminary data.</text>
</comment>
<dbReference type="EMBL" id="JAGSOI010000028">
    <property type="protein sequence ID" value="MCM1986920.1"/>
    <property type="molecule type" value="Genomic_DNA"/>
</dbReference>
<keyword evidence="2" id="KW-1185">Reference proteome</keyword>
<proteinExistence type="predicted"/>
<dbReference type="AlphaFoldDB" id="A0A9E5DAQ4"/>